<organism evidence="1 2">
    <name type="scientific">Kutzneria kofuensis</name>
    <dbReference type="NCBI Taxonomy" id="103725"/>
    <lineage>
        <taxon>Bacteria</taxon>
        <taxon>Bacillati</taxon>
        <taxon>Actinomycetota</taxon>
        <taxon>Actinomycetes</taxon>
        <taxon>Pseudonocardiales</taxon>
        <taxon>Pseudonocardiaceae</taxon>
        <taxon>Kutzneria</taxon>
    </lineage>
</organism>
<gene>
    <name evidence="1" type="ORF">BJ998_002712</name>
</gene>
<accession>A0A7W9NGU0</accession>
<evidence type="ECO:0000313" key="2">
    <source>
        <dbReference type="Proteomes" id="UP000585638"/>
    </source>
</evidence>
<reference evidence="1 2" key="1">
    <citation type="submission" date="2020-08" db="EMBL/GenBank/DDBJ databases">
        <title>Sequencing the genomes of 1000 actinobacteria strains.</title>
        <authorList>
            <person name="Klenk H.-P."/>
        </authorList>
    </citation>
    <scope>NUCLEOTIDE SEQUENCE [LARGE SCALE GENOMIC DNA]</scope>
    <source>
        <strain evidence="1 2">DSM 43851</strain>
    </source>
</reference>
<dbReference type="RefSeq" id="WP_184861656.1">
    <property type="nucleotide sequence ID" value="NZ_BAAAWY010000095.1"/>
</dbReference>
<sequence length="323" mass="34917">MTQTSPPTLASLARTTPDGVVRTAELRANGVSGSAIVGRCRPGGPWQRLLPGVVLLSSAEPSRRQRLRAALAYAGEDAAITGLDAASLDHDLGVRAGTEVHVLVPASRRTTANGYVVVERTTRMPALIERDGLRYAPMPRAVVDAARRERDAVRLRTLLSGPVRCGACSVSELRAELDSGNQRGSAAPRAALRSVSDGVVSLTEGLARRVARGAALPLPRWNVPIRDVTGRFLGVVDAWWDEVAFAWEVGTHHFRLGRTEAHHYGRNPHLGAAGVIVLRTPPERLRQDPNGVRKDLVQAFHRAANRVRPPVHALSDRVPATRR</sequence>
<protein>
    <submittedName>
        <fullName evidence="1">Uncharacterized protein</fullName>
    </submittedName>
</protein>
<keyword evidence="2" id="KW-1185">Reference proteome</keyword>
<evidence type="ECO:0000313" key="1">
    <source>
        <dbReference type="EMBL" id="MBB5891516.1"/>
    </source>
</evidence>
<dbReference type="Proteomes" id="UP000585638">
    <property type="component" value="Unassembled WGS sequence"/>
</dbReference>
<comment type="caution">
    <text evidence="1">The sequence shown here is derived from an EMBL/GenBank/DDBJ whole genome shotgun (WGS) entry which is preliminary data.</text>
</comment>
<dbReference type="AlphaFoldDB" id="A0A7W9NGU0"/>
<proteinExistence type="predicted"/>
<name>A0A7W9NGU0_9PSEU</name>
<dbReference type="EMBL" id="JACHIR010000001">
    <property type="protein sequence ID" value="MBB5891516.1"/>
    <property type="molecule type" value="Genomic_DNA"/>
</dbReference>